<name>A0A9P9DYB6_9HYPO</name>
<keyword evidence="2" id="KW-1185">Reference proteome</keyword>
<comment type="caution">
    <text evidence="1">The sequence shown here is derived from an EMBL/GenBank/DDBJ whole genome shotgun (WGS) entry which is preliminary data.</text>
</comment>
<protein>
    <submittedName>
        <fullName evidence="1">Uncharacterized protein</fullName>
    </submittedName>
</protein>
<organism evidence="1 2">
    <name type="scientific">Dactylonectria macrodidyma</name>
    <dbReference type="NCBI Taxonomy" id="307937"/>
    <lineage>
        <taxon>Eukaryota</taxon>
        <taxon>Fungi</taxon>
        <taxon>Dikarya</taxon>
        <taxon>Ascomycota</taxon>
        <taxon>Pezizomycotina</taxon>
        <taxon>Sordariomycetes</taxon>
        <taxon>Hypocreomycetidae</taxon>
        <taxon>Hypocreales</taxon>
        <taxon>Nectriaceae</taxon>
        <taxon>Dactylonectria</taxon>
    </lineage>
</organism>
<dbReference type="Proteomes" id="UP000738349">
    <property type="component" value="Unassembled WGS sequence"/>
</dbReference>
<dbReference type="EMBL" id="JAGMUV010000019">
    <property type="protein sequence ID" value="KAH7127312.1"/>
    <property type="molecule type" value="Genomic_DNA"/>
</dbReference>
<evidence type="ECO:0000313" key="1">
    <source>
        <dbReference type="EMBL" id="KAH7127312.1"/>
    </source>
</evidence>
<dbReference type="AlphaFoldDB" id="A0A9P9DYB6"/>
<accession>A0A9P9DYB6</accession>
<dbReference type="OrthoDB" id="3257981at2759"/>
<proteinExistence type="predicted"/>
<evidence type="ECO:0000313" key="2">
    <source>
        <dbReference type="Proteomes" id="UP000738349"/>
    </source>
</evidence>
<feature type="non-terminal residue" evidence="1">
    <location>
        <position position="1"/>
    </location>
</feature>
<sequence length="325" mass="37972">FAEIRFDYSDQARQLVKKIASEATDPTQPLSISTCVRRAVFFSNPRYVTQYHPELFEFMFRGATHTEEQQVALRKRAADQYAQLRNESATAICLALSNLEVLVWEDEFAVDRDFFTKFYVCPAKHVRLNRVFIDGVWPMRPPLTAATWPVLSLHLDVMWRPSEYLPERKWLVDHNKWRQHLRNLSGLKRLALCDDTYPIPMLNMDAENYYTVQFVTDQERAEAEHQMPACLEENGRSHYKLQQTTLTAFLMIKKYGGELAKTACSQNLRHTLQYYQHWNGSSADSDRSSGANSLQYQFRSTCGASDKRKGRVPHLLAEYVWNHYR</sequence>
<reference evidence="1" key="1">
    <citation type="journal article" date="2021" name="Nat. Commun.">
        <title>Genetic determinants of endophytism in the Arabidopsis root mycobiome.</title>
        <authorList>
            <person name="Mesny F."/>
            <person name="Miyauchi S."/>
            <person name="Thiergart T."/>
            <person name="Pickel B."/>
            <person name="Atanasova L."/>
            <person name="Karlsson M."/>
            <person name="Huettel B."/>
            <person name="Barry K.W."/>
            <person name="Haridas S."/>
            <person name="Chen C."/>
            <person name="Bauer D."/>
            <person name="Andreopoulos W."/>
            <person name="Pangilinan J."/>
            <person name="LaButti K."/>
            <person name="Riley R."/>
            <person name="Lipzen A."/>
            <person name="Clum A."/>
            <person name="Drula E."/>
            <person name="Henrissat B."/>
            <person name="Kohler A."/>
            <person name="Grigoriev I.V."/>
            <person name="Martin F.M."/>
            <person name="Hacquard S."/>
        </authorList>
    </citation>
    <scope>NUCLEOTIDE SEQUENCE</scope>
    <source>
        <strain evidence="1">MPI-CAGE-AT-0147</strain>
    </source>
</reference>
<gene>
    <name evidence="1" type="ORF">EDB81DRAFT_907486</name>
</gene>